<evidence type="ECO:0008006" key="2">
    <source>
        <dbReference type="Google" id="ProtNLM"/>
    </source>
</evidence>
<reference evidence="1" key="1">
    <citation type="journal article" date="2015" name="Nature">
        <title>Complex archaea that bridge the gap between prokaryotes and eukaryotes.</title>
        <authorList>
            <person name="Spang A."/>
            <person name="Saw J.H."/>
            <person name="Jorgensen S.L."/>
            <person name="Zaremba-Niedzwiedzka K."/>
            <person name="Martijn J."/>
            <person name="Lind A.E."/>
            <person name="van Eijk R."/>
            <person name="Schleper C."/>
            <person name="Guy L."/>
            <person name="Ettema T.J."/>
        </authorList>
    </citation>
    <scope>NUCLEOTIDE SEQUENCE</scope>
</reference>
<accession>A0A0F9CK95</accession>
<proteinExistence type="predicted"/>
<dbReference type="EMBL" id="LAZR01035684">
    <property type="protein sequence ID" value="KKL26862.1"/>
    <property type="molecule type" value="Genomic_DNA"/>
</dbReference>
<name>A0A0F9CK95_9ZZZZ</name>
<evidence type="ECO:0000313" key="1">
    <source>
        <dbReference type="EMBL" id="KKL26862.1"/>
    </source>
</evidence>
<organism evidence="1">
    <name type="scientific">marine sediment metagenome</name>
    <dbReference type="NCBI Taxonomy" id="412755"/>
    <lineage>
        <taxon>unclassified sequences</taxon>
        <taxon>metagenomes</taxon>
        <taxon>ecological metagenomes</taxon>
    </lineage>
</organism>
<gene>
    <name evidence="1" type="ORF">LCGC14_2391070</name>
</gene>
<comment type="caution">
    <text evidence="1">The sequence shown here is derived from an EMBL/GenBank/DDBJ whole genome shotgun (WGS) entry which is preliminary data.</text>
</comment>
<protein>
    <recommendedName>
        <fullName evidence="2">SD-repeat containing protein B domain-containing protein</fullName>
    </recommendedName>
</protein>
<feature type="non-terminal residue" evidence="1">
    <location>
        <position position="1"/>
    </location>
</feature>
<sequence length="151" mass="17143">IYEIKHDDGVNPYIYSFYSYDYSIFYPITQDGLTDVDFVAASGDFSFLWSSDNSPAIDHTAELFFDNAGTWISVDNYTTDSNGKVIITEMLIPGTYKFNSNTPFVIPIGMVNIVDTYSVESLLDGFRFSNTLYSDGNLDISIFYFLKLITR</sequence>
<dbReference type="AlphaFoldDB" id="A0A0F9CK95"/>